<dbReference type="Proteomes" id="UP000266178">
    <property type="component" value="Unassembled WGS sequence"/>
</dbReference>
<evidence type="ECO:0000313" key="6">
    <source>
        <dbReference type="Proteomes" id="UP000266178"/>
    </source>
</evidence>
<evidence type="ECO:0000256" key="3">
    <source>
        <dbReference type="ARBA" id="ARBA00022801"/>
    </source>
</evidence>
<dbReference type="PANTHER" id="PTHR42708:SF1">
    <property type="entry name" value="GLIDING MOTILITY PROTEIN MGLA"/>
    <property type="match status" value="1"/>
</dbReference>
<dbReference type="InterPro" id="IPR052705">
    <property type="entry name" value="Gliding_Motility_GTPase"/>
</dbReference>
<keyword evidence="2" id="KW-0547">Nucleotide-binding</keyword>
<dbReference type="CDD" id="cd00882">
    <property type="entry name" value="Ras_like_GTPase"/>
    <property type="match status" value="1"/>
</dbReference>
<protein>
    <submittedName>
        <fullName evidence="5">Small GTP-binding protein domain protein</fullName>
    </submittedName>
</protein>
<dbReference type="SUPFAM" id="SSF52540">
    <property type="entry name" value="P-loop containing nucleoside triphosphate hydrolases"/>
    <property type="match status" value="1"/>
</dbReference>
<dbReference type="PANTHER" id="PTHR42708">
    <property type="entry name" value="ATP/GTP-BINDING PROTEIN-RELATED"/>
    <property type="match status" value="1"/>
</dbReference>
<dbReference type="OrthoDB" id="4319884at2"/>
<dbReference type="Pfam" id="PF03029">
    <property type="entry name" value="ATP_bind_1"/>
    <property type="match status" value="1"/>
</dbReference>
<evidence type="ECO:0000256" key="2">
    <source>
        <dbReference type="ARBA" id="ARBA00022741"/>
    </source>
</evidence>
<comment type="caution">
    <text evidence="5">The sequence shown here is derived from an EMBL/GenBank/DDBJ whole genome shotgun (WGS) entry which is preliminary data.</text>
</comment>
<accession>A0A399F7U8</accession>
<dbReference type="RefSeq" id="WP_119356789.1">
    <property type="nucleotide sequence ID" value="NZ_BJXM01000010.1"/>
</dbReference>
<proteinExistence type="inferred from homology"/>
<sequence>MNPLYDPIASFGTGPKPLKLVVAGPVGAGKTSFVRSLSETEVVGTDELATEDIGKTFTTVAMDFGTLVLDGQPIFLFGTPGQDRFDFMWEVLCEGALGLVLLVAGDKPSEFSQARRILEFITSRISVPFIVGVTRQDLPKVWSSEDVAEYFGLPTAQVVSLNATRSTSSIFTLIHLLELVGAYQLSESFVSSDAGLAEPQNGFGQQ</sequence>
<name>A0A399F7U8_9DEIN</name>
<dbReference type="EMBL" id="QWLB01000014">
    <property type="protein sequence ID" value="RIH92747.1"/>
    <property type="molecule type" value="Genomic_DNA"/>
</dbReference>
<evidence type="ECO:0000256" key="1">
    <source>
        <dbReference type="ARBA" id="ARBA00005290"/>
    </source>
</evidence>
<dbReference type="GO" id="GO:0005525">
    <property type="term" value="F:GTP binding"/>
    <property type="evidence" value="ECO:0007669"/>
    <property type="project" value="UniProtKB-KW"/>
</dbReference>
<dbReference type="InterPro" id="IPR027417">
    <property type="entry name" value="P-loop_NTPase"/>
</dbReference>
<keyword evidence="3" id="KW-0378">Hydrolase</keyword>
<dbReference type="GO" id="GO:0016787">
    <property type="term" value="F:hydrolase activity"/>
    <property type="evidence" value="ECO:0007669"/>
    <property type="project" value="UniProtKB-KW"/>
</dbReference>
<dbReference type="Gene3D" id="3.40.50.300">
    <property type="entry name" value="P-loop containing nucleotide triphosphate hydrolases"/>
    <property type="match status" value="1"/>
</dbReference>
<dbReference type="InterPro" id="IPR004130">
    <property type="entry name" value="Gpn"/>
</dbReference>
<comment type="similarity">
    <text evidence="1">Belongs to the GPN-loop GTPase family.</text>
</comment>
<keyword evidence="6" id="KW-1185">Reference proteome</keyword>
<reference evidence="5 6" key="1">
    <citation type="submission" date="2018-08" db="EMBL/GenBank/DDBJ databases">
        <title>Meiothermus granaticius genome AF-68 sequencing project.</title>
        <authorList>
            <person name="Da Costa M.S."/>
            <person name="Albuquerque L."/>
            <person name="Raposo P."/>
            <person name="Froufe H.J.C."/>
            <person name="Barroso C.S."/>
            <person name="Egas C."/>
        </authorList>
    </citation>
    <scope>NUCLEOTIDE SEQUENCE [LARGE SCALE GENOMIC DNA]</scope>
    <source>
        <strain evidence="5 6">AF-68</strain>
    </source>
</reference>
<dbReference type="AlphaFoldDB" id="A0A399F7U8"/>
<evidence type="ECO:0000313" key="5">
    <source>
        <dbReference type="EMBL" id="RIH92747.1"/>
    </source>
</evidence>
<keyword evidence="4" id="KW-0342">GTP-binding</keyword>
<organism evidence="5 6">
    <name type="scientific">Meiothermus granaticius NBRC 107808</name>
    <dbReference type="NCBI Taxonomy" id="1227551"/>
    <lineage>
        <taxon>Bacteria</taxon>
        <taxon>Thermotogati</taxon>
        <taxon>Deinococcota</taxon>
        <taxon>Deinococci</taxon>
        <taxon>Thermales</taxon>
        <taxon>Thermaceae</taxon>
        <taxon>Meiothermus</taxon>
    </lineage>
</organism>
<evidence type="ECO:0000256" key="4">
    <source>
        <dbReference type="ARBA" id="ARBA00023134"/>
    </source>
</evidence>
<gene>
    <name evidence="5" type="ORF">Mgrana_01285</name>
</gene>